<reference evidence="8" key="1">
    <citation type="journal article" date="2014" name="Int. J. Syst. Evol. Microbiol.">
        <title>Complete genome sequence of Corynebacterium casei LMG S-19264T (=DSM 44701T), isolated from a smear-ripened cheese.</title>
        <authorList>
            <consortium name="US DOE Joint Genome Institute (JGI-PGF)"/>
            <person name="Walter F."/>
            <person name="Albersmeier A."/>
            <person name="Kalinowski J."/>
            <person name="Ruckert C."/>
        </authorList>
    </citation>
    <scope>NUCLEOTIDE SEQUENCE</scope>
    <source>
        <strain evidence="8">NBRC 110023</strain>
    </source>
</reference>
<organism evidence="8 9">
    <name type="scientific">Agaribacter marinus</name>
    <dbReference type="NCBI Taxonomy" id="1431249"/>
    <lineage>
        <taxon>Bacteria</taxon>
        <taxon>Pseudomonadati</taxon>
        <taxon>Pseudomonadota</taxon>
        <taxon>Gammaproteobacteria</taxon>
        <taxon>Alteromonadales</taxon>
        <taxon>Alteromonadaceae</taxon>
        <taxon>Agaribacter</taxon>
    </lineage>
</organism>
<dbReference type="InterPro" id="IPR023408">
    <property type="entry name" value="MscS_beta-dom_sf"/>
</dbReference>
<name>A0AA37WIR2_9ALTE</name>
<comment type="function">
    <text evidence="6">Mechanosensitive channel that participates in the regulation of osmotic pressure changes within the cell, opening in response to stretch forces in the membrane lipid bilayer, without the need for other proteins. Contributes to normal resistance to hypoosmotic shock. Forms an ion channel of 1.0 nanosiemens conductance with a slight preference for anions.</text>
</comment>
<comment type="subunit">
    <text evidence="6">Homoheptamer.</text>
</comment>
<evidence type="ECO:0000256" key="5">
    <source>
        <dbReference type="ARBA" id="ARBA00023136"/>
    </source>
</evidence>
<proteinExistence type="inferred from homology"/>
<evidence type="ECO:0000259" key="7">
    <source>
        <dbReference type="Pfam" id="PF00924"/>
    </source>
</evidence>
<dbReference type="GO" id="GO:0008381">
    <property type="term" value="F:mechanosensitive monoatomic ion channel activity"/>
    <property type="evidence" value="ECO:0007669"/>
    <property type="project" value="InterPro"/>
</dbReference>
<dbReference type="InterPro" id="IPR045275">
    <property type="entry name" value="MscS_archaea/bacteria_type"/>
</dbReference>
<dbReference type="InterPro" id="IPR010920">
    <property type="entry name" value="LSM_dom_sf"/>
</dbReference>
<keyword evidence="3 6" id="KW-0812">Transmembrane</keyword>
<dbReference type="Gene3D" id="2.30.30.60">
    <property type="match status" value="1"/>
</dbReference>
<protein>
    <recommendedName>
        <fullName evidence="6">Small-conductance mechanosensitive channel</fullName>
    </recommendedName>
</protein>
<dbReference type="EMBL" id="BSOT01000006">
    <property type="protein sequence ID" value="GLR71372.1"/>
    <property type="molecule type" value="Genomic_DNA"/>
</dbReference>
<dbReference type="InterPro" id="IPR006685">
    <property type="entry name" value="MscS_channel_2nd"/>
</dbReference>
<dbReference type="SUPFAM" id="SSF82689">
    <property type="entry name" value="Mechanosensitive channel protein MscS (YggB), C-terminal domain"/>
    <property type="match status" value="1"/>
</dbReference>
<gene>
    <name evidence="8" type="ORF">GCM10007852_22800</name>
</gene>
<comment type="caution">
    <text evidence="6">Lacks conserved residue(s) required for the propagation of feature annotation.</text>
</comment>
<dbReference type="Pfam" id="PF00924">
    <property type="entry name" value="MS_channel_2nd"/>
    <property type="match status" value="1"/>
</dbReference>
<evidence type="ECO:0000313" key="9">
    <source>
        <dbReference type="Proteomes" id="UP001156601"/>
    </source>
</evidence>
<comment type="caution">
    <text evidence="8">The sequence shown here is derived from an EMBL/GenBank/DDBJ whole genome shotgun (WGS) entry which is preliminary data.</text>
</comment>
<dbReference type="PANTHER" id="PTHR30221:SF18">
    <property type="entry name" value="SLL0590 PROTEIN"/>
    <property type="match status" value="1"/>
</dbReference>
<dbReference type="SUPFAM" id="SSF50182">
    <property type="entry name" value="Sm-like ribonucleoproteins"/>
    <property type="match status" value="1"/>
</dbReference>
<keyword evidence="6" id="KW-0813">Transport</keyword>
<keyword evidence="6" id="KW-0997">Cell inner membrane</keyword>
<keyword evidence="5 6" id="KW-0472">Membrane</keyword>
<evidence type="ECO:0000256" key="2">
    <source>
        <dbReference type="ARBA" id="ARBA00022475"/>
    </source>
</evidence>
<keyword evidence="6" id="KW-0406">Ion transport</keyword>
<keyword evidence="6" id="KW-0407">Ion channel</keyword>
<evidence type="ECO:0000256" key="3">
    <source>
        <dbReference type="ARBA" id="ARBA00022692"/>
    </source>
</evidence>
<keyword evidence="2" id="KW-1003">Cell membrane</keyword>
<evidence type="ECO:0000256" key="4">
    <source>
        <dbReference type="ARBA" id="ARBA00022989"/>
    </source>
</evidence>
<dbReference type="InterPro" id="IPR011066">
    <property type="entry name" value="MscS_channel_C_sf"/>
</dbReference>
<reference evidence="8" key="2">
    <citation type="submission" date="2023-01" db="EMBL/GenBank/DDBJ databases">
        <title>Draft genome sequence of Agaribacter marinus strain NBRC 110023.</title>
        <authorList>
            <person name="Sun Q."/>
            <person name="Mori K."/>
        </authorList>
    </citation>
    <scope>NUCLEOTIDE SEQUENCE</scope>
    <source>
        <strain evidence="8">NBRC 110023</strain>
    </source>
</reference>
<dbReference type="GO" id="GO:0005886">
    <property type="term" value="C:plasma membrane"/>
    <property type="evidence" value="ECO:0007669"/>
    <property type="project" value="UniProtKB-SubCell"/>
</dbReference>
<evidence type="ECO:0000313" key="8">
    <source>
        <dbReference type="EMBL" id="GLR71372.1"/>
    </source>
</evidence>
<dbReference type="RefSeq" id="WP_284217735.1">
    <property type="nucleotide sequence ID" value="NZ_BSOT01000006.1"/>
</dbReference>
<dbReference type="Proteomes" id="UP001156601">
    <property type="component" value="Unassembled WGS sequence"/>
</dbReference>
<keyword evidence="4 6" id="KW-1133">Transmembrane helix</keyword>
<feature type="transmembrane region" description="Helical" evidence="6">
    <location>
        <begin position="6"/>
        <end position="31"/>
    </location>
</feature>
<dbReference type="PANTHER" id="PTHR30221">
    <property type="entry name" value="SMALL-CONDUCTANCE MECHANOSENSITIVE CHANNEL"/>
    <property type="match status" value="1"/>
</dbReference>
<evidence type="ECO:0000256" key="1">
    <source>
        <dbReference type="ARBA" id="ARBA00004651"/>
    </source>
</evidence>
<comment type="subcellular location">
    <subcellularLocation>
        <location evidence="6">Cell inner membrane</location>
        <topology evidence="6">Multi-pass membrane protein</topology>
    </subcellularLocation>
    <subcellularLocation>
        <location evidence="1">Cell membrane</location>
        <topology evidence="1">Multi-pass membrane protein</topology>
    </subcellularLocation>
</comment>
<feature type="domain" description="Mechanosensitive ion channel MscS" evidence="7">
    <location>
        <begin position="98"/>
        <end position="157"/>
    </location>
</feature>
<feature type="transmembrane region" description="Helical" evidence="6">
    <location>
        <begin position="52"/>
        <end position="71"/>
    </location>
</feature>
<feature type="transmembrane region" description="Helical" evidence="6">
    <location>
        <begin position="83"/>
        <end position="107"/>
    </location>
</feature>
<comment type="similarity">
    <text evidence="6">Belongs to the MscS (TC 1.A.23) family.</text>
</comment>
<keyword evidence="9" id="KW-1185">Reference proteome</keyword>
<evidence type="ECO:0000256" key="6">
    <source>
        <dbReference type="RuleBase" id="RU369025"/>
    </source>
</evidence>
<dbReference type="AlphaFoldDB" id="A0AA37WIR2"/>
<accession>A0AA37WIR2</accession>
<sequence length="349" mass="38909">MDDFSQLVFTTGISLIPFVFTLMFSILILGSSHKLLLGDKTLSMSAKFPRQLTLALLYFIAVISIVISLPVEKDTRNQVLGLLGILLSGVIAFSSTALVSNIMSGLVMRITKPFRTGDFIRVGEFFGRVTEAGIFDTEIQTEQRELVAFTNSYLLAQPLQVVRSSGTIISANLSLGYDLHHKKIEALLIDAAESADLKDPFVQIIELGDFSITYRISGLLEEVKSLISARSRLLANVLDTLHNASIEIVSPGFINQRRMDDKPPVIAKSPRSKKTDTLPEATPEELIFDKAEAAEQQEFVEQQLMEQIKTLQESLKLATPEKKEKYQKQLSIKQAKLARIHQLKKEQKS</sequence>